<dbReference type="EMBL" id="SRZC01000019">
    <property type="protein sequence ID" value="TGX81160.1"/>
    <property type="molecule type" value="Genomic_DNA"/>
</dbReference>
<reference evidence="1" key="1">
    <citation type="submission" date="2019-04" db="EMBL/GenBank/DDBJ databases">
        <title>Microbes associate with the intestines of laboratory mice.</title>
        <authorList>
            <person name="Navarre W."/>
            <person name="Wong E."/>
            <person name="Huang K."/>
            <person name="Tropini C."/>
            <person name="Ng K."/>
            <person name="Yu B."/>
        </authorList>
    </citation>
    <scope>NUCLEOTIDE SEQUENCE</scope>
    <source>
        <strain evidence="1">NM73_A23</strain>
    </source>
</reference>
<evidence type="ECO:0000313" key="2">
    <source>
        <dbReference type="Proteomes" id="UP000308886"/>
    </source>
</evidence>
<protein>
    <submittedName>
        <fullName evidence="1">MATE family efflux transporter</fullName>
    </submittedName>
</protein>
<proteinExistence type="predicted"/>
<dbReference type="Proteomes" id="UP000308886">
    <property type="component" value="Unassembled WGS sequence"/>
</dbReference>
<keyword evidence="2" id="KW-1185">Reference proteome</keyword>
<name>A0AC61QNB3_9BACT</name>
<sequence>MQQKQATLELGTKPVGKLLMQYAVPAIVAMVASSLYNMVDSIFIGRGVGPMAIAGLAITFPFMNLSGAFGAAIGIGSSTLISVFLGQKNYDGAKNILGNNVTLNCITGITFAIVCLAFLSPILRFFGASDQTLPYAREYMEVLLVGNIVTHLYFGMNAVLRAASKPKMAMYATIFTVVLNTILDPLFIYTFGMGIRGAALATILAQFCALCWQFKLLSNKDELLHLHRGIYRLKGELVRRIIGIGVSPFLMNACACLVIIFINNALVAYGGDMAVGAYGIGNRISFMFVMICIGINQGMQPIVGYNFGAKQYGRMLKTLNYAIASATVVMVVGWSICEFFPQTIIRLFTTDHDLIEAAARGLRINMLLFPIIGYQIVVTNFFLSIGKAKISTFLSLSRQMLFLIPLIIILPKFYGIDGVWAALPSSDALAALVALAMMIVYMRRFKRMEADPMNTPVAELPESERIEKELSKHVNRNAAEAPKQVAPWSTNTPRYSSMDS</sequence>
<gene>
    <name evidence="1" type="ORF">E5358_11110</name>
</gene>
<evidence type="ECO:0000313" key="1">
    <source>
        <dbReference type="EMBL" id="TGX81160.1"/>
    </source>
</evidence>
<comment type="caution">
    <text evidence="1">The sequence shown here is derived from an EMBL/GenBank/DDBJ whole genome shotgun (WGS) entry which is preliminary data.</text>
</comment>
<organism evidence="1 2">
    <name type="scientific">Palleniella muris</name>
    <dbReference type="NCBI Taxonomy" id="3038145"/>
    <lineage>
        <taxon>Bacteria</taxon>
        <taxon>Pseudomonadati</taxon>
        <taxon>Bacteroidota</taxon>
        <taxon>Bacteroidia</taxon>
        <taxon>Bacteroidales</taxon>
        <taxon>Prevotellaceae</taxon>
        <taxon>Palleniella</taxon>
    </lineage>
</organism>
<accession>A0AC61QNB3</accession>